<dbReference type="RefSeq" id="WP_114985514.1">
    <property type="nucleotide sequence ID" value="NZ_CP027806.1"/>
</dbReference>
<sequence length="841" mass="95028">MIQPVSEYNLQYHMYHGSSREGGSGNEGPKKALKRGLLILALVFVLIGIERAKAVIFSGTAVLTEQQDTLRVTGLVTDAETGEGLPAVNIQVEGTFRGAITNNEGFFDFPVPKFPATLTFRFIGYETESLTFTAETRDQLVALQPSSIELEALVFTGEDPANHIMERVILRKQLWQNELENWRADAYTRTRLSNNEGIVSISESLTQTWWKRGRGFREFMIDQRQTSNLLADQNFAGTRNLPNFYDDEIEIAGFQVIGVTHPNAFRYYDFRVEGRRYIGNQMVWDIRVIPKTRLQPVFEGTVSVLADEYALLEVNLVPGEMIFFPPPIQEFNLRYQQQFSNYGGPFWLPVDVRINGVVEVGFPGFRFPEIRFDLVSSIREYEVNIAVPDSVFGTQRSLTRLSEPERARLNRSFEHEPEAIPLSEAERLAYETIDSTQTISDAFQPSGFLARIAGEGAVQTGPPTQREFRRSVSYRPQLRFNRAETFYAGLNPRFDITPGLRIEALLGYGTGTETWSWGGSVLYRVPQLERRLGLRLTYDADTRARINPGQYNFTFASLNTLIGNADYFDYYRSERFSLTGIWIPGQRIAGQPLRAEIGFFQESQQSLEQTTSYSFRGGVVQRPNVPIEDGEMRGIEARVRLGAAPASFGVAGGSALTLGLKHANDDWMGGDFGFTRYEAQLDLRIETFLRRRFFTNTLDLRLKAFTHTGDLPVQAFGGLDSRLSVFAPYGGFRTTSNRILEGEHGAALFWEHNFRSAPFELIGARWLARQGLGLLIHGGSGRTWISDDRLETLGFQPFYDNAFRHEAGISLNGIFSLARIDANWRLDRPGFYAGVSIARIF</sequence>
<evidence type="ECO:0000313" key="2">
    <source>
        <dbReference type="Proteomes" id="UP000254808"/>
    </source>
</evidence>
<organism evidence="1 2">
    <name type="scientific">Cyclonatronum proteinivorum</name>
    <dbReference type="NCBI Taxonomy" id="1457365"/>
    <lineage>
        <taxon>Bacteria</taxon>
        <taxon>Pseudomonadati</taxon>
        <taxon>Balneolota</taxon>
        <taxon>Balneolia</taxon>
        <taxon>Balneolales</taxon>
        <taxon>Cyclonatronaceae</taxon>
        <taxon>Cyclonatronum</taxon>
    </lineage>
</organism>
<accession>A0A345UPM7</accession>
<dbReference type="Proteomes" id="UP000254808">
    <property type="component" value="Chromosome"/>
</dbReference>
<dbReference type="KEGG" id="cprv:CYPRO_3195"/>
<keyword evidence="2" id="KW-1185">Reference proteome</keyword>
<name>A0A345UPM7_9BACT</name>
<dbReference type="Gene3D" id="2.60.40.1120">
    <property type="entry name" value="Carboxypeptidase-like, regulatory domain"/>
    <property type="match status" value="1"/>
</dbReference>
<gene>
    <name evidence="1" type="ORF">CYPRO_3195</name>
</gene>
<dbReference type="InterPro" id="IPR043741">
    <property type="entry name" value="DUF5686"/>
</dbReference>
<dbReference type="SUPFAM" id="SSF49464">
    <property type="entry name" value="Carboxypeptidase regulatory domain-like"/>
    <property type="match status" value="1"/>
</dbReference>
<dbReference type="Pfam" id="PF18939">
    <property type="entry name" value="DUF5686"/>
    <property type="match status" value="1"/>
</dbReference>
<dbReference type="EMBL" id="CP027806">
    <property type="protein sequence ID" value="AXJ02429.1"/>
    <property type="molecule type" value="Genomic_DNA"/>
</dbReference>
<dbReference type="AlphaFoldDB" id="A0A345UPM7"/>
<dbReference type="Pfam" id="PF13715">
    <property type="entry name" value="CarbopepD_reg_2"/>
    <property type="match status" value="1"/>
</dbReference>
<reference evidence="1 2" key="1">
    <citation type="submission" date="2018-03" db="EMBL/GenBank/DDBJ databases">
        <title>Phenotypic and genomic properties of Cyclonatronum proteinivorum gen. nov., sp. nov., a haloalkaliphilic bacteroidete from soda lakes possessing Na+-translocating rhodopsin.</title>
        <authorList>
            <person name="Toshchakov S.V."/>
            <person name="Korzhenkov A."/>
            <person name="Samarov N.I."/>
            <person name="Kublanov I.V."/>
            <person name="Muntyan M.S."/>
            <person name="Sorokin D.Y."/>
        </authorList>
    </citation>
    <scope>NUCLEOTIDE SEQUENCE [LARGE SCALE GENOMIC DNA]</scope>
    <source>
        <strain evidence="1 2">Omega</strain>
    </source>
</reference>
<proteinExistence type="predicted"/>
<dbReference type="OrthoDB" id="983143at2"/>
<protein>
    <submittedName>
        <fullName evidence="1">CarboxypepD_reg-like domain-containing protein</fullName>
    </submittedName>
</protein>
<dbReference type="InterPro" id="IPR008969">
    <property type="entry name" value="CarboxyPept-like_regulatory"/>
</dbReference>
<evidence type="ECO:0000313" key="1">
    <source>
        <dbReference type="EMBL" id="AXJ02429.1"/>
    </source>
</evidence>